<keyword evidence="2" id="KW-1185">Reference proteome</keyword>
<evidence type="ECO:0000313" key="1">
    <source>
        <dbReference type="EMBL" id="KMS94423.1"/>
    </source>
</evidence>
<gene>
    <name evidence="1" type="ORF">BVRB_021560</name>
</gene>
<reference evidence="1 2" key="1">
    <citation type="journal article" date="2014" name="Nature">
        <title>The genome of the recently domesticated crop plant sugar beet (Beta vulgaris).</title>
        <authorList>
            <person name="Dohm J.C."/>
            <person name="Minoche A.E."/>
            <person name="Holtgrawe D."/>
            <person name="Capella-Gutierrez S."/>
            <person name="Zakrzewski F."/>
            <person name="Tafer H."/>
            <person name="Rupp O."/>
            <person name="Sorensen T.R."/>
            <person name="Stracke R."/>
            <person name="Reinhardt R."/>
            <person name="Goesmann A."/>
            <person name="Kraft T."/>
            <person name="Schulz B."/>
            <person name="Stadler P.F."/>
            <person name="Schmidt T."/>
            <person name="Gabaldon T."/>
            <person name="Lehrach H."/>
            <person name="Weisshaar B."/>
            <person name="Himmelbauer H."/>
        </authorList>
    </citation>
    <scope>NUCLEOTIDE SEQUENCE [LARGE SCALE GENOMIC DNA]</scope>
    <source>
        <tissue evidence="1">Taproot</tissue>
    </source>
</reference>
<dbReference type="Gramene" id="KMS94423">
    <property type="protein sequence ID" value="KMS94423"/>
    <property type="gene ID" value="BVRB_021560"/>
</dbReference>
<dbReference type="EMBL" id="KQ093466">
    <property type="protein sequence ID" value="KMS94423.1"/>
    <property type="molecule type" value="Genomic_DNA"/>
</dbReference>
<evidence type="ECO:0000313" key="2">
    <source>
        <dbReference type="Proteomes" id="UP000035740"/>
    </source>
</evidence>
<sequence length="121" mass="13880">MRLEEAQQILNQTDSVIQERILAWRCNNIAALTQDSIDPRQLGTVQKNATTGLRHFKLDQDVLPSKIRESRSKQCHTAPSLIAFGGLKSAEQRLSSSIERLKSRRMLHNQDLARTKPYHFK</sequence>
<name>A0A0J8B3I6_BETVV</name>
<proteinExistence type="predicted"/>
<organism evidence="1 2">
    <name type="scientific">Beta vulgaris subsp. vulgaris</name>
    <name type="common">Beet</name>
    <dbReference type="NCBI Taxonomy" id="3555"/>
    <lineage>
        <taxon>Eukaryota</taxon>
        <taxon>Viridiplantae</taxon>
        <taxon>Streptophyta</taxon>
        <taxon>Embryophyta</taxon>
        <taxon>Tracheophyta</taxon>
        <taxon>Spermatophyta</taxon>
        <taxon>Magnoliopsida</taxon>
        <taxon>eudicotyledons</taxon>
        <taxon>Gunneridae</taxon>
        <taxon>Pentapetalae</taxon>
        <taxon>Caryophyllales</taxon>
        <taxon>Chenopodiaceae</taxon>
        <taxon>Betoideae</taxon>
        <taxon>Beta</taxon>
    </lineage>
</organism>
<protein>
    <submittedName>
        <fullName evidence="1">Uncharacterized protein</fullName>
    </submittedName>
</protein>
<accession>A0A0J8B3I6</accession>
<dbReference type="AlphaFoldDB" id="A0A0J8B3I6"/>
<dbReference type="Proteomes" id="UP000035740">
    <property type="component" value="Unassembled WGS sequence"/>
</dbReference>